<evidence type="ECO:0000313" key="2">
    <source>
        <dbReference type="Proteomes" id="UP000009149"/>
    </source>
</evidence>
<reference evidence="1 2" key="1">
    <citation type="journal article" date="2008" name="Biol. Direct">
        <title>Complete genome sequence of the extremely acidophilic methanotroph isolate V4, Methylacidiphilum infernorum, a representative of the bacterial phylum Verrucomicrobia.</title>
        <authorList>
            <person name="Hou S."/>
            <person name="Makarova K.S."/>
            <person name="Saw J.H."/>
            <person name="Senin P."/>
            <person name="Ly B.V."/>
            <person name="Zhou Z."/>
            <person name="Ren Y."/>
            <person name="Wang J."/>
            <person name="Galperin M.Y."/>
            <person name="Omelchenko M.V."/>
            <person name="Wolf Y.I."/>
            <person name="Yutin N."/>
            <person name="Koonin E.V."/>
            <person name="Stott M.B."/>
            <person name="Mountain B.W."/>
            <person name="Crowe M.A."/>
            <person name="Smirnova A.V."/>
            <person name="Dunfield P.F."/>
            <person name="Feng L."/>
            <person name="Wang L."/>
            <person name="Alam M."/>
        </authorList>
    </citation>
    <scope>NUCLEOTIDE SEQUENCE [LARGE SCALE GENOMIC DNA]</scope>
    <source>
        <strain evidence="2">Isolate V4</strain>
    </source>
</reference>
<dbReference type="HOGENOM" id="CLU_3081693_0_0_0"/>
<name>B3DZ19_METI4</name>
<sequence length="52" mass="6386">MLAFVFWHFKRGRKKPSFFQIPWPLEKTQGGSCSFPWYYPGIFKDLIFERLR</sequence>
<proteinExistence type="predicted"/>
<organism evidence="1 2">
    <name type="scientific">Methylacidiphilum infernorum (isolate V4)</name>
    <name type="common">Methylokorus infernorum (strain V4)</name>
    <dbReference type="NCBI Taxonomy" id="481448"/>
    <lineage>
        <taxon>Bacteria</taxon>
        <taxon>Pseudomonadati</taxon>
        <taxon>Verrucomicrobiota</taxon>
        <taxon>Methylacidiphilae</taxon>
        <taxon>Methylacidiphilales</taxon>
        <taxon>Methylacidiphilaceae</taxon>
        <taxon>Methylacidiphilum (ex Ratnadevi et al. 2023)</taxon>
    </lineage>
</organism>
<dbReference type="EMBL" id="CP000975">
    <property type="protein sequence ID" value="ACD84111.1"/>
    <property type="molecule type" value="Genomic_DNA"/>
</dbReference>
<dbReference type="KEGG" id="min:Minf_2057"/>
<accession>B3DZ19</accession>
<evidence type="ECO:0000313" key="1">
    <source>
        <dbReference type="EMBL" id="ACD84111.1"/>
    </source>
</evidence>
<dbReference type="AlphaFoldDB" id="B3DZ19"/>
<dbReference type="Proteomes" id="UP000009149">
    <property type="component" value="Chromosome"/>
</dbReference>
<gene>
    <name evidence="1" type="ordered locus">Minf_2057</name>
</gene>
<protein>
    <submittedName>
        <fullName evidence="1">Uncharacterized protein</fullName>
    </submittedName>
</protein>